<sequence>MSAPKRWVIAPAVKPEFANQFPEINPLILRLLYNRGIDSQKKVDEFLLPDYGENLYDPFLLKDMEKAVKRIFQAVEKKEKILVYGDYDADGVTSSAILVEAITALGAPVEVYIPYRETEGYGLNQEAAGELIKQKIQLLITVDCGISNVAEVETLNQGGVDVIITDHHHPPEVLPRPLAVLNPHLEAEYPFHGLAGCGVAYKLVQALVLRQADYKVNQLETGFEKWLLDLVAIGTIADMQPVLSENRVLVKYGLIVLQKTKRLGLLKLIELMSSNLTEIDERVVGWQIAPRLNAAGRLNHASSAYQLLITEDLGEAQKLADELNQTNRDRQQLTDKINTEAKVVLGEVKDQKILVVIGEGWPTGLVGLVAGRLTDEYHRPSLVISRYNGEIIGSGRSIEAFNIIEALEQCRPNLSRFGGHAQACGFTVKDEKNLAEFKDKIIELAQNQLTEQDIVPVINIDLQVSLEDIDWPLVEELEKFKPFGEDNLKPKFLAKDLTVTGLQSLGADGKHMRLMVKHNTSAIRKTIGFCFGSWCAKLKAGDKVDLVFEVDINEWNGNKEIQLKIVDLALGG</sequence>
<gene>
    <name evidence="9" type="ORF">A2663_04290</name>
</gene>
<dbReference type="InterPro" id="IPR038763">
    <property type="entry name" value="DHH_sf"/>
</dbReference>
<dbReference type="AlphaFoldDB" id="A0A1G1Y2U2"/>
<dbReference type="GO" id="GO:0006281">
    <property type="term" value="P:DNA repair"/>
    <property type="evidence" value="ECO:0007669"/>
    <property type="project" value="InterPro"/>
</dbReference>
<dbReference type="SUPFAM" id="SSF64182">
    <property type="entry name" value="DHH phosphoesterases"/>
    <property type="match status" value="1"/>
</dbReference>
<evidence type="ECO:0000313" key="9">
    <source>
        <dbReference type="EMBL" id="OGY46655.1"/>
    </source>
</evidence>
<accession>A0A1G1Y2U2</accession>
<evidence type="ECO:0000256" key="5">
    <source>
        <dbReference type="ARBA" id="ARBA00022839"/>
    </source>
</evidence>
<dbReference type="GO" id="GO:0006310">
    <property type="term" value="P:DNA recombination"/>
    <property type="evidence" value="ECO:0007669"/>
    <property type="project" value="InterPro"/>
</dbReference>
<keyword evidence="4" id="KW-0378">Hydrolase</keyword>
<dbReference type="Pfam" id="PF02272">
    <property type="entry name" value="DHHA1"/>
    <property type="match status" value="1"/>
</dbReference>
<keyword evidence="3" id="KW-0540">Nuclease</keyword>
<feature type="domain" description="DDH" evidence="6">
    <location>
        <begin position="80"/>
        <end position="235"/>
    </location>
</feature>
<dbReference type="GO" id="GO:0003676">
    <property type="term" value="F:nucleic acid binding"/>
    <property type="evidence" value="ECO:0007669"/>
    <property type="project" value="InterPro"/>
</dbReference>
<dbReference type="InterPro" id="IPR001667">
    <property type="entry name" value="DDH_dom"/>
</dbReference>
<dbReference type="Gene3D" id="2.40.50.460">
    <property type="match status" value="1"/>
</dbReference>
<dbReference type="Proteomes" id="UP000178432">
    <property type="component" value="Unassembled WGS sequence"/>
</dbReference>
<dbReference type="InterPro" id="IPR041122">
    <property type="entry name" value="RecJ_OB"/>
</dbReference>
<dbReference type="Pfam" id="PF01368">
    <property type="entry name" value="DHH"/>
    <property type="match status" value="1"/>
</dbReference>
<dbReference type="InterPro" id="IPR004610">
    <property type="entry name" value="RecJ"/>
</dbReference>
<evidence type="ECO:0000256" key="3">
    <source>
        <dbReference type="ARBA" id="ARBA00022722"/>
    </source>
</evidence>
<evidence type="ECO:0000256" key="4">
    <source>
        <dbReference type="ARBA" id="ARBA00022801"/>
    </source>
</evidence>
<dbReference type="PANTHER" id="PTHR30255:SF2">
    <property type="entry name" value="SINGLE-STRANDED-DNA-SPECIFIC EXONUCLEASE RECJ"/>
    <property type="match status" value="1"/>
</dbReference>
<name>A0A1G1Y2U2_9BACT</name>
<evidence type="ECO:0000313" key="10">
    <source>
        <dbReference type="Proteomes" id="UP000178432"/>
    </source>
</evidence>
<dbReference type="InterPro" id="IPR051673">
    <property type="entry name" value="SSDNA_exonuclease_RecJ"/>
</dbReference>
<dbReference type="PANTHER" id="PTHR30255">
    <property type="entry name" value="SINGLE-STRANDED-DNA-SPECIFIC EXONUCLEASE RECJ"/>
    <property type="match status" value="1"/>
</dbReference>
<evidence type="ECO:0000256" key="2">
    <source>
        <dbReference type="ARBA" id="ARBA00019841"/>
    </source>
</evidence>
<feature type="domain" description="DHHA1" evidence="7">
    <location>
        <begin position="351"/>
        <end position="446"/>
    </location>
</feature>
<feature type="domain" description="RecJ OB" evidence="8">
    <location>
        <begin position="460"/>
        <end position="567"/>
    </location>
</feature>
<dbReference type="Pfam" id="PF17768">
    <property type="entry name" value="RecJ_OB"/>
    <property type="match status" value="1"/>
</dbReference>
<evidence type="ECO:0000259" key="7">
    <source>
        <dbReference type="Pfam" id="PF02272"/>
    </source>
</evidence>
<evidence type="ECO:0000256" key="1">
    <source>
        <dbReference type="ARBA" id="ARBA00005915"/>
    </source>
</evidence>
<organism evidence="9 10">
    <name type="scientific">Candidatus Buchananbacteria bacterium RIFCSPHIGHO2_01_FULL_46_12</name>
    <dbReference type="NCBI Taxonomy" id="1797536"/>
    <lineage>
        <taxon>Bacteria</taxon>
        <taxon>Candidatus Buchananiibacteriota</taxon>
    </lineage>
</organism>
<keyword evidence="5 9" id="KW-0269">Exonuclease</keyword>
<comment type="caution">
    <text evidence="9">The sequence shown here is derived from an EMBL/GenBank/DDBJ whole genome shotgun (WGS) entry which is preliminary data.</text>
</comment>
<comment type="similarity">
    <text evidence="1">Belongs to the RecJ family.</text>
</comment>
<evidence type="ECO:0000259" key="6">
    <source>
        <dbReference type="Pfam" id="PF01368"/>
    </source>
</evidence>
<dbReference type="EMBL" id="MHIF01000058">
    <property type="protein sequence ID" value="OGY46655.1"/>
    <property type="molecule type" value="Genomic_DNA"/>
</dbReference>
<reference evidence="9 10" key="1">
    <citation type="journal article" date="2016" name="Nat. Commun.">
        <title>Thousands of microbial genomes shed light on interconnected biogeochemical processes in an aquifer system.</title>
        <authorList>
            <person name="Anantharaman K."/>
            <person name="Brown C.T."/>
            <person name="Hug L.A."/>
            <person name="Sharon I."/>
            <person name="Castelle C.J."/>
            <person name="Probst A.J."/>
            <person name="Thomas B.C."/>
            <person name="Singh A."/>
            <person name="Wilkins M.J."/>
            <person name="Karaoz U."/>
            <person name="Brodie E.L."/>
            <person name="Williams K.H."/>
            <person name="Hubbard S.S."/>
            <person name="Banfield J.F."/>
        </authorList>
    </citation>
    <scope>NUCLEOTIDE SEQUENCE [LARGE SCALE GENOMIC DNA]</scope>
</reference>
<protein>
    <recommendedName>
        <fullName evidence="2">Single-stranded-DNA-specific exonuclease RecJ</fullName>
    </recommendedName>
</protein>
<dbReference type="NCBIfam" id="TIGR00644">
    <property type="entry name" value="recJ"/>
    <property type="match status" value="1"/>
</dbReference>
<proteinExistence type="inferred from homology"/>
<dbReference type="Gene3D" id="3.90.1640.30">
    <property type="match status" value="1"/>
</dbReference>
<dbReference type="InterPro" id="IPR003156">
    <property type="entry name" value="DHHA1_dom"/>
</dbReference>
<evidence type="ECO:0000259" key="8">
    <source>
        <dbReference type="Pfam" id="PF17768"/>
    </source>
</evidence>
<dbReference type="GO" id="GO:0008409">
    <property type="term" value="F:5'-3' exonuclease activity"/>
    <property type="evidence" value="ECO:0007669"/>
    <property type="project" value="InterPro"/>
</dbReference>